<dbReference type="Proteomes" id="UP001529340">
    <property type="component" value="Unassembled WGS sequence"/>
</dbReference>
<proteinExistence type="predicted"/>
<dbReference type="EMBL" id="JAUDCG010000022">
    <property type="protein sequence ID" value="MDM8157247.1"/>
    <property type="molecule type" value="Genomic_DNA"/>
</dbReference>
<keyword evidence="1" id="KW-0732">Signal</keyword>
<comment type="caution">
    <text evidence="2">The sequence shown here is derived from an EMBL/GenBank/DDBJ whole genome shotgun (WGS) entry which is preliminary data.</text>
</comment>
<feature type="chain" id="PRO_5045683662" description="Lipoprotein" evidence="1">
    <location>
        <begin position="19"/>
        <end position="128"/>
    </location>
</feature>
<evidence type="ECO:0000256" key="1">
    <source>
        <dbReference type="SAM" id="SignalP"/>
    </source>
</evidence>
<evidence type="ECO:0000313" key="3">
    <source>
        <dbReference type="Proteomes" id="UP001529340"/>
    </source>
</evidence>
<gene>
    <name evidence="2" type="ORF">QUV96_06300</name>
</gene>
<reference evidence="3" key="1">
    <citation type="submission" date="2023-06" db="EMBL/GenBank/DDBJ databases">
        <title>Identification and characterization of horizontal gene transfer across gut microbiota members of farm animals based on homology search.</title>
        <authorList>
            <person name="Zeman M."/>
            <person name="Kubasova T."/>
            <person name="Jahodarova E."/>
            <person name="Nykrynova M."/>
            <person name="Rychlik I."/>
        </authorList>
    </citation>
    <scope>NUCLEOTIDE SEQUENCE [LARGE SCALE GENOMIC DNA]</scope>
    <source>
        <strain evidence="3">ET39</strain>
    </source>
</reference>
<reference evidence="2 3" key="3">
    <citation type="submission" date="2023-06" db="EMBL/GenBank/DDBJ databases">
        <authorList>
            <person name="Zeman M."/>
            <person name="Kubasova T."/>
            <person name="Jahodarova E."/>
            <person name="Nykrynova M."/>
            <person name="Rychlik I."/>
        </authorList>
    </citation>
    <scope>NUCLEOTIDE SEQUENCE [LARGE SCALE GENOMIC DNA]</scope>
    <source>
        <strain evidence="2 3">ET39</strain>
    </source>
</reference>
<dbReference type="PROSITE" id="PS51257">
    <property type="entry name" value="PROKAR_LIPOPROTEIN"/>
    <property type="match status" value="1"/>
</dbReference>
<reference evidence="2 3" key="2">
    <citation type="submission" date="2023-06" db="EMBL/GenBank/DDBJ databases">
        <title>Identification and characterization of horizontal gene transfer across gut microbiota members of farm animals based on homology search.</title>
        <authorList>
            <person name="Schwarzerova J."/>
            <person name="Nykrynova M."/>
            <person name="Jureckova K."/>
            <person name="Cejkova D."/>
            <person name="Rychlik I."/>
        </authorList>
    </citation>
    <scope>NUCLEOTIDE SEQUENCE [LARGE SCALE GENOMIC DNA]</scope>
    <source>
        <strain evidence="2 3">ET39</strain>
    </source>
</reference>
<dbReference type="RefSeq" id="WP_289607709.1">
    <property type="nucleotide sequence ID" value="NZ_JAUDCG010000022.1"/>
</dbReference>
<protein>
    <recommendedName>
        <fullName evidence="4">Lipoprotein</fullName>
    </recommendedName>
</protein>
<sequence>MKKRIVVLSILVCTMLFGCQKTQGPFETDNFVSDRYAETDFDAIEERIGTDVQNLFDGDRIIEKVTYWGDERSEEHGRRYDDAYEWTPTGWIVMEVKFEGHPDEGYKMAYKKNAHGKWELIEYATGWG</sequence>
<organism evidence="2 3">
    <name type="scientific">Amedibacillus dolichus</name>
    <dbReference type="NCBI Taxonomy" id="31971"/>
    <lineage>
        <taxon>Bacteria</taxon>
        <taxon>Bacillati</taxon>
        <taxon>Bacillota</taxon>
        <taxon>Erysipelotrichia</taxon>
        <taxon>Erysipelotrichales</taxon>
        <taxon>Erysipelotrichaceae</taxon>
        <taxon>Amedibacillus</taxon>
    </lineage>
</organism>
<keyword evidence="3" id="KW-1185">Reference proteome</keyword>
<name>A0ABT7UC77_9FIRM</name>
<evidence type="ECO:0008006" key="4">
    <source>
        <dbReference type="Google" id="ProtNLM"/>
    </source>
</evidence>
<feature type="signal peptide" evidence="1">
    <location>
        <begin position="1"/>
        <end position="18"/>
    </location>
</feature>
<accession>A0ABT7UC77</accession>
<evidence type="ECO:0000313" key="2">
    <source>
        <dbReference type="EMBL" id="MDM8157247.1"/>
    </source>
</evidence>